<name>A0A5N5H4C4_9ROSA</name>
<dbReference type="OrthoDB" id="754109at2759"/>
<dbReference type="EMBL" id="SMOL01000231">
    <property type="protein sequence ID" value="KAB2622047.1"/>
    <property type="molecule type" value="Genomic_DNA"/>
</dbReference>
<feature type="signal peptide" evidence="1">
    <location>
        <begin position="1"/>
        <end position="21"/>
    </location>
</feature>
<keyword evidence="3" id="KW-1185">Reference proteome</keyword>
<evidence type="ECO:0000313" key="2">
    <source>
        <dbReference type="EMBL" id="KAB2622047.1"/>
    </source>
</evidence>
<dbReference type="PANTHER" id="PTHR37078:SF6">
    <property type="entry name" value="NODULE CYSTEINE-RICH (NCR) SECRETED PEPTIDE"/>
    <property type="match status" value="1"/>
</dbReference>
<sequence length="125" mass="13836">MFFHLCSLYMFFLVGIKISTSEPTTITNSWTFCSCKKHRSCWEKSTDMSLPKYSLLPFLLLLVVVFASGKSSAAEGRPLSLLPQQGYAQVFGTLGIVCECCDGGECTSTWTGSCSNLTCLPWKQH</sequence>
<protein>
    <submittedName>
        <fullName evidence="2">Uncharacterized protein</fullName>
    </submittedName>
</protein>
<reference evidence="2 3" key="1">
    <citation type="submission" date="2019-09" db="EMBL/GenBank/DDBJ databases">
        <authorList>
            <person name="Ou C."/>
        </authorList>
    </citation>
    <scope>NUCLEOTIDE SEQUENCE [LARGE SCALE GENOMIC DNA]</scope>
    <source>
        <strain evidence="2">S2</strain>
        <tissue evidence="2">Leaf</tissue>
    </source>
</reference>
<accession>A0A5N5H4C4</accession>
<gene>
    <name evidence="2" type="ORF">D8674_024229</name>
</gene>
<evidence type="ECO:0000313" key="3">
    <source>
        <dbReference type="Proteomes" id="UP000327157"/>
    </source>
</evidence>
<feature type="chain" id="PRO_5024394866" evidence="1">
    <location>
        <begin position="22"/>
        <end position="125"/>
    </location>
</feature>
<proteinExistence type="predicted"/>
<keyword evidence="1" id="KW-0732">Signal</keyword>
<dbReference type="Proteomes" id="UP000327157">
    <property type="component" value="Chromosome 4"/>
</dbReference>
<comment type="caution">
    <text evidence="2">The sequence shown here is derived from an EMBL/GenBank/DDBJ whole genome shotgun (WGS) entry which is preliminary data.</text>
</comment>
<reference evidence="3" key="2">
    <citation type="submission" date="2019-10" db="EMBL/GenBank/DDBJ databases">
        <title>A de novo genome assembly of a pear dwarfing rootstock.</title>
        <authorList>
            <person name="Wang F."/>
            <person name="Wang J."/>
            <person name="Li S."/>
            <person name="Zhang Y."/>
            <person name="Fang M."/>
            <person name="Ma L."/>
            <person name="Zhao Y."/>
            <person name="Jiang S."/>
        </authorList>
    </citation>
    <scope>NUCLEOTIDE SEQUENCE [LARGE SCALE GENOMIC DNA]</scope>
</reference>
<organism evidence="2 3">
    <name type="scientific">Pyrus ussuriensis x Pyrus communis</name>
    <dbReference type="NCBI Taxonomy" id="2448454"/>
    <lineage>
        <taxon>Eukaryota</taxon>
        <taxon>Viridiplantae</taxon>
        <taxon>Streptophyta</taxon>
        <taxon>Embryophyta</taxon>
        <taxon>Tracheophyta</taxon>
        <taxon>Spermatophyta</taxon>
        <taxon>Magnoliopsida</taxon>
        <taxon>eudicotyledons</taxon>
        <taxon>Gunneridae</taxon>
        <taxon>Pentapetalae</taxon>
        <taxon>rosids</taxon>
        <taxon>fabids</taxon>
        <taxon>Rosales</taxon>
        <taxon>Rosaceae</taxon>
        <taxon>Amygdaloideae</taxon>
        <taxon>Maleae</taxon>
        <taxon>Pyrus</taxon>
    </lineage>
</organism>
<dbReference type="AlphaFoldDB" id="A0A5N5H4C4"/>
<dbReference type="PANTHER" id="PTHR37078">
    <property type="entry name" value="NODULE CYSTEINE-RICH (NCR) SECRETED PEPTIDE"/>
    <property type="match status" value="1"/>
</dbReference>
<reference evidence="2 3" key="3">
    <citation type="submission" date="2019-11" db="EMBL/GenBank/DDBJ databases">
        <title>A de novo genome assembly of a pear dwarfing rootstock.</title>
        <authorList>
            <person name="Wang F."/>
            <person name="Wang J."/>
            <person name="Li S."/>
            <person name="Zhang Y."/>
            <person name="Fang M."/>
            <person name="Ma L."/>
            <person name="Zhao Y."/>
            <person name="Jiang S."/>
        </authorList>
    </citation>
    <scope>NUCLEOTIDE SEQUENCE [LARGE SCALE GENOMIC DNA]</scope>
    <source>
        <strain evidence="2">S2</strain>
        <tissue evidence="2">Leaf</tissue>
    </source>
</reference>
<evidence type="ECO:0000256" key="1">
    <source>
        <dbReference type="SAM" id="SignalP"/>
    </source>
</evidence>